<dbReference type="EMBL" id="CP144753">
    <property type="protein sequence ID" value="WVZ92722.1"/>
    <property type="molecule type" value="Genomic_DNA"/>
</dbReference>
<evidence type="ECO:0000256" key="1">
    <source>
        <dbReference type="SAM" id="MobiDB-lite"/>
    </source>
</evidence>
<gene>
    <name evidence="2" type="ORF">U9M48_038767</name>
</gene>
<feature type="compositionally biased region" description="Basic and acidic residues" evidence="1">
    <location>
        <begin position="185"/>
        <end position="206"/>
    </location>
</feature>
<accession>A0AAQ3UM19</accession>
<organism evidence="2 3">
    <name type="scientific">Paspalum notatum var. saurae</name>
    <dbReference type="NCBI Taxonomy" id="547442"/>
    <lineage>
        <taxon>Eukaryota</taxon>
        <taxon>Viridiplantae</taxon>
        <taxon>Streptophyta</taxon>
        <taxon>Embryophyta</taxon>
        <taxon>Tracheophyta</taxon>
        <taxon>Spermatophyta</taxon>
        <taxon>Magnoliopsida</taxon>
        <taxon>Liliopsida</taxon>
        <taxon>Poales</taxon>
        <taxon>Poaceae</taxon>
        <taxon>PACMAD clade</taxon>
        <taxon>Panicoideae</taxon>
        <taxon>Andropogonodae</taxon>
        <taxon>Paspaleae</taxon>
        <taxon>Paspalinae</taxon>
        <taxon>Paspalum</taxon>
    </lineage>
</organism>
<protein>
    <submittedName>
        <fullName evidence="2">Uncharacterized protein</fullName>
    </submittedName>
</protein>
<dbReference type="AlphaFoldDB" id="A0AAQ3UM19"/>
<feature type="region of interest" description="Disordered" evidence="1">
    <location>
        <begin position="128"/>
        <end position="153"/>
    </location>
</feature>
<feature type="region of interest" description="Disordered" evidence="1">
    <location>
        <begin position="401"/>
        <end position="426"/>
    </location>
</feature>
<feature type="region of interest" description="Disordered" evidence="1">
    <location>
        <begin position="46"/>
        <end position="93"/>
    </location>
</feature>
<feature type="compositionally biased region" description="Basic residues" evidence="1">
    <location>
        <begin position="207"/>
        <end position="218"/>
    </location>
</feature>
<feature type="region of interest" description="Disordered" evidence="1">
    <location>
        <begin position="185"/>
        <end position="231"/>
    </location>
</feature>
<feature type="region of interest" description="Disordered" evidence="1">
    <location>
        <begin position="330"/>
        <end position="360"/>
    </location>
</feature>
<feature type="compositionally biased region" description="Basic and acidic residues" evidence="1">
    <location>
        <begin position="330"/>
        <end position="353"/>
    </location>
</feature>
<dbReference type="Proteomes" id="UP001341281">
    <property type="component" value="Chromosome 09"/>
</dbReference>
<reference evidence="2 3" key="1">
    <citation type="submission" date="2024-02" db="EMBL/GenBank/DDBJ databases">
        <title>High-quality chromosome-scale genome assembly of Pensacola bahiagrass (Paspalum notatum Flugge var. saurae).</title>
        <authorList>
            <person name="Vega J.M."/>
            <person name="Podio M."/>
            <person name="Orjuela J."/>
            <person name="Siena L.A."/>
            <person name="Pessino S.C."/>
            <person name="Combes M.C."/>
            <person name="Mariac C."/>
            <person name="Albertini E."/>
            <person name="Pupilli F."/>
            <person name="Ortiz J.P.A."/>
            <person name="Leblanc O."/>
        </authorList>
    </citation>
    <scope>NUCLEOTIDE SEQUENCE [LARGE SCALE GENOMIC DNA]</scope>
    <source>
        <strain evidence="2">R1</strain>
        <tissue evidence="2">Leaf</tissue>
    </source>
</reference>
<sequence>MPPCRKRRHTQRLRATNVVLCGRPPRAPEPRGADAVLRAADAVLRGRPLEPSAGHKPTADVAAAARHTRAASAPDASGRHARQSRPFADSAADVLRARRGRPPEPSGAHKPTLSHSWAFGDALKQLDTPGHCTLPSRKQDPNPVLSMGQRKTNIGRTPLADIANNIGGHQDEPNVLTLIIDAKERKRQRDRERYAAMSEKKRDEKNKKRREARQRNKGRLMMPGSSTEDMGADTQQLHMNQTSKAVNIEESVDMATGSGNVQEDMDPDDNSDWLHRNETYPTKHMKTSEDLLTPGGAHETVCHPSTQNSSRAAYHSKWYKNLTPEERQSRREYLRLYDKKPSRKEAKREDNRRRRELRANTLNPESIVMENPTYSPEIVHPNSDATEHDRSPVSARDWAIPEMSGTPFFPASTQTKEVGSPDGVLDDQDINVMCRAVKDRP</sequence>
<name>A0AAQ3UM19_PASNO</name>
<feature type="compositionally biased region" description="Low complexity" evidence="1">
    <location>
        <begin position="59"/>
        <end position="76"/>
    </location>
</feature>
<evidence type="ECO:0000313" key="2">
    <source>
        <dbReference type="EMBL" id="WVZ92722.1"/>
    </source>
</evidence>
<keyword evidence="3" id="KW-1185">Reference proteome</keyword>
<feature type="region of interest" description="Disordered" evidence="1">
    <location>
        <begin position="294"/>
        <end position="313"/>
    </location>
</feature>
<proteinExistence type="predicted"/>
<evidence type="ECO:0000313" key="3">
    <source>
        <dbReference type="Proteomes" id="UP001341281"/>
    </source>
</evidence>